<evidence type="ECO:0000313" key="3">
    <source>
        <dbReference type="Proteomes" id="UP001417504"/>
    </source>
</evidence>
<name>A0AAP0IJM9_9MAGN</name>
<dbReference type="PANTHER" id="PTHR46033">
    <property type="entry name" value="PROTEIN MAIN-LIKE 2"/>
    <property type="match status" value="1"/>
</dbReference>
<evidence type="ECO:0000259" key="1">
    <source>
        <dbReference type="Pfam" id="PF10536"/>
    </source>
</evidence>
<gene>
    <name evidence="2" type="ORF">Sjap_014913</name>
</gene>
<comment type="caution">
    <text evidence="2">The sequence shown here is derived from an EMBL/GenBank/DDBJ whole genome shotgun (WGS) entry which is preliminary data.</text>
</comment>
<reference evidence="2 3" key="1">
    <citation type="submission" date="2024-01" db="EMBL/GenBank/DDBJ databases">
        <title>Genome assemblies of Stephania.</title>
        <authorList>
            <person name="Yang L."/>
        </authorList>
    </citation>
    <scope>NUCLEOTIDE SEQUENCE [LARGE SCALE GENOMIC DNA]</scope>
    <source>
        <strain evidence="2">QJT</strain>
        <tissue evidence="2">Leaf</tissue>
    </source>
</reference>
<organism evidence="2 3">
    <name type="scientific">Stephania japonica</name>
    <dbReference type="NCBI Taxonomy" id="461633"/>
    <lineage>
        <taxon>Eukaryota</taxon>
        <taxon>Viridiplantae</taxon>
        <taxon>Streptophyta</taxon>
        <taxon>Embryophyta</taxon>
        <taxon>Tracheophyta</taxon>
        <taxon>Spermatophyta</taxon>
        <taxon>Magnoliopsida</taxon>
        <taxon>Ranunculales</taxon>
        <taxon>Menispermaceae</taxon>
        <taxon>Menispermoideae</taxon>
        <taxon>Cissampelideae</taxon>
        <taxon>Stephania</taxon>
    </lineage>
</organism>
<keyword evidence="3" id="KW-1185">Reference proteome</keyword>
<dbReference type="InterPro" id="IPR044824">
    <property type="entry name" value="MAIN-like"/>
</dbReference>
<evidence type="ECO:0000313" key="2">
    <source>
        <dbReference type="EMBL" id="KAK9115966.1"/>
    </source>
</evidence>
<dbReference type="Pfam" id="PF10536">
    <property type="entry name" value="PMD"/>
    <property type="match status" value="1"/>
</dbReference>
<dbReference type="AlphaFoldDB" id="A0AAP0IJM9"/>
<dbReference type="Proteomes" id="UP001417504">
    <property type="component" value="Unassembled WGS sequence"/>
</dbReference>
<dbReference type="PANTHER" id="PTHR46033:SF8">
    <property type="entry name" value="PROTEIN MAINTENANCE OF MERISTEMS-LIKE"/>
    <property type="match status" value="1"/>
</dbReference>
<proteinExistence type="predicted"/>
<accession>A0AAP0IJM9</accession>
<sequence length="121" mass="13960">MLGCTLFVDKTSTLVPVELLQLVYKLDEIHTYAWGVVVLAYLYRKLGLTSQGWVYEHFHGIVREAHLSTSYVLILPRVSRWDVKLEQGLNLEHVQRFRRALNNAQSNQVCALLLIILVKLL</sequence>
<protein>
    <recommendedName>
        <fullName evidence="1">Aminotransferase-like plant mobile domain-containing protein</fullName>
    </recommendedName>
</protein>
<dbReference type="GO" id="GO:0010073">
    <property type="term" value="P:meristem maintenance"/>
    <property type="evidence" value="ECO:0007669"/>
    <property type="project" value="InterPro"/>
</dbReference>
<feature type="domain" description="Aminotransferase-like plant mobile" evidence="1">
    <location>
        <begin position="1"/>
        <end position="109"/>
    </location>
</feature>
<dbReference type="InterPro" id="IPR019557">
    <property type="entry name" value="AminoTfrase-like_pln_mobile"/>
</dbReference>
<dbReference type="EMBL" id="JBBNAE010000006">
    <property type="protein sequence ID" value="KAK9115966.1"/>
    <property type="molecule type" value="Genomic_DNA"/>
</dbReference>